<proteinExistence type="predicted"/>
<comment type="caution">
    <text evidence="1">The sequence shown here is derived from an EMBL/GenBank/DDBJ whole genome shotgun (WGS) entry which is preliminary data.</text>
</comment>
<organism evidence="1 2">
    <name type="scientific">Trifolium medium</name>
    <dbReference type="NCBI Taxonomy" id="97028"/>
    <lineage>
        <taxon>Eukaryota</taxon>
        <taxon>Viridiplantae</taxon>
        <taxon>Streptophyta</taxon>
        <taxon>Embryophyta</taxon>
        <taxon>Tracheophyta</taxon>
        <taxon>Spermatophyta</taxon>
        <taxon>Magnoliopsida</taxon>
        <taxon>eudicotyledons</taxon>
        <taxon>Gunneridae</taxon>
        <taxon>Pentapetalae</taxon>
        <taxon>rosids</taxon>
        <taxon>fabids</taxon>
        <taxon>Fabales</taxon>
        <taxon>Fabaceae</taxon>
        <taxon>Papilionoideae</taxon>
        <taxon>50 kb inversion clade</taxon>
        <taxon>NPAAA clade</taxon>
        <taxon>Hologalegina</taxon>
        <taxon>IRL clade</taxon>
        <taxon>Trifolieae</taxon>
        <taxon>Trifolium</taxon>
    </lineage>
</organism>
<feature type="non-terminal residue" evidence="1">
    <location>
        <position position="61"/>
    </location>
</feature>
<dbReference type="Proteomes" id="UP000265520">
    <property type="component" value="Unassembled WGS sequence"/>
</dbReference>
<keyword evidence="2" id="KW-1185">Reference proteome</keyword>
<evidence type="ECO:0000313" key="1">
    <source>
        <dbReference type="EMBL" id="MCI58858.1"/>
    </source>
</evidence>
<evidence type="ECO:0000313" key="2">
    <source>
        <dbReference type="Proteomes" id="UP000265520"/>
    </source>
</evidence>
<keyword evidence="1" id="KW-0238">DNA-binding</keyword>
<keyword evidence="1" id="KW-0371">Homeobox</keyword>
<name>A0A392TCW3_9FABA</name>
<dbReference type="AlphaFoldDB" id="A0A392TCW3"/>
<reference evidence="1 2" key="1">
    <citation type="journal article" date="2018" name="Front. Plant Sci.">
        <title>Red Clover (Trifolium pratense) and Zigzag Clover (T. medium) - A Picture of Genomic Similarities and Differences.</title>
        <authorList>
            <person name="Dluhosova J."/>
            <person name="Istvanek J."/>
            <person name="Nedelnik J."/>
            <person name="Repkova J."/>
        </authorList>
    </citation>
    <scope>NUCLEOTIDE SEQUENCE [LARGE SCALE GENOMIC DNA]</scope>
    <source>
        <strain evidence="2">cv. 10/8</strain>
        <tissue evidence="1">Leaf</tissue>
    </source>
</reference>
<dbReference type="GO" id="GO:0003677">
    <property type="term" value="F:DNA binding"/>
    <property type="evidence" value="ECO:0007669"/>
    <property type="project" value="UniProtKB-KW"/>
</dbReference>
<protein>
    <submittedName>
        <fullName evidence="1">Homeobox-leucine zipper protein HDG8-like</fullName>
    </submittedName>
</protein>
<sequence>MAIMVQSSNFVKPVIPKFDGYYKHWSMLMENLLRSKEYWGLIETGVVIAPANATAEQRRLA</sequence>
<accession>A0A392TCW3</accession>
<dbReference type="EMBL" id="LXQA010552894">
    <property type="protein sequence ID" value="MCI58858.1"/>
    <property type="molecule type" value="Genomic_DNA"/>
</dbReference>